<dbReference type="PANTHER" id="PTHR10773:SF19">
    <property type="match status" value="1"/>
</dbReference>
<evidence type="ECO:0000256" key="1">
    <source>
        <dbReference type="SAM" id="Coils"/>
    </source>
</evidence>
<dbReference type="AlphaFoldDB" id="A0AAN7S7L0"/>
<feature type="domain" description="DUF7869" evidence="2">
    <location>
        <begin position="288"/>
        <end position="434"/>
    </location>
</feature>
<protein>
    <recommendedName>
        <fullName evidence="2">DUF7869 domain-containing protein</fullName>
    </recommendedName>
</protein>
<dbReference type="Proteomes" id="UP001353858">
    <property type="component" value="Unassembled WGS sequence"/>
</dbReference>
<dbReference type="InterPro" id="IPR057191">
    <property type="entry name" value="DUF7869"/>
</dbReference>
<evidence type="ECO:0000313" key="4">
    <source>
        <dbReference type="Proteomes" id="UP001353858"/>
    </source>
</evidence>
<evidence type="ECO:0000259" key="2">
    <source>
        <dbReference type="Pfam" id="PF25273"/>
    </source>
</evidence>
<comment type="caution">
    <text evidence="3">The sequence shown here is derived from an EMBL/GenBank/DDBJ whole genome shotgun (WGS) entry which is preliminary data.</text>
</comment>
<name>A0AAN7S7L0_9COLE</name>
<evidence type="ECO:0000313" key="3">
    <source>
        <dbReference type="EMBL" id="KAK4875521.1"/>
    </source>
</evidence>
<accession>A0AAN7S7L0</accession>
<organism evidence="3 4">
    <name type="scientific">Aquatica leii</name>
    <dbReference type="NCBI Taxonomy" id="1421715"/>
    <lineage>
        <taxon>Eukaryota</taxon>
        <taxon>Metazoa</taxon>
        <taxon>Ecdysozoa</taxon>
        <taxon>Arthropoda</taxon>
        <taxon>Hexapoda</taxon>
        <taxon>Insecta</taxon>
        <taxon>Pterygota</taxon>
        <taxon>Neoptera</taxon>
        <taxon>Endopterygota</taxon>
        <taxon>Coleoptera</taxon>
        <taxon>Polyphaga</taxon>
        <taxon>Elateriformia</taxon>
        <taxon>Elateroidea</taxon>
        <taxon>Lampyridae</taxon>
        <taxon>Luciolinae</taxon>
        <taxon>Aquatica</taxon>
    </lineage>
</organism>
<dbReference type="EMBL" id="JARPUR010000005">
    <property type="protein sequence ID" value="KAK4875521.1"/>
    <property type="molecule type" value="Genomic_DNA"/>
</dbReference>
<sequence length="545" mass="63840">MKEVCSEKCRLKCSTRISTEERKAIFDYFWMLGNIETQRVYINSCMTELNPTYRNPKPGSNRSKNFTYSLTVESKKIQVCKTYFKNTLAINNSVIFTTSKKRDQQGMIDSDRRGKSNKDRISDKVKNDIRNHIGSFLTVSSHYCRARTNKLYLDGCLNIQTMYRLYVERCKTNHREYAKLTTYRHILNTETNIAFHTPKKDQCSFCENYKNANQEAKEKMKEKFEEHKREKELSREAKSQDAENDGIRLYCYDLQSVLPTPCGDVNSFYYKRKLATYNFTIFDVKNKEGHCYLWHEGIAKRGANEICSCVYKFISKNKNENLVFYSDNCVGQNKNKFVFGMYLYCTQKFEYIKSITHKFLIVGHTQNEGDSMHASIEREKKRVLKSGPIYVPSQWSMVVRNAKKQGKPYKVDEISTNDVLDFKKIISKIGNNFSLNSDKEKVIWRDVKIVRVEKAHPNIIFYKTSFDQLSPYKHIQIKNSLRHSSVTDLTLTPAYTRPPPISRGKKQHLLEMCKENAILEVHWSFYENLEASNAISEPESDNEEQ</sequence>
<proteinExistence type="predicted"/>
<dbReference type="Pfam" id="PF25273">
    <property type="entry name" value="DUF7869"/>
    <property type="match status" value="1"/>
</dbReference>
<feature type="coiled-coil region" evidence="1">
    <location>
        <begin position="206"/>
        <end position="237"/>
    </location>
</feature>
<dbReference type="PANTHER" id="PTHR10773">
    <property type="entry name" value="DNA-DIRECTED RNA POLYMERASES I, II, AND III SUBUNIT RPABC2"/>
    <property type="match status" value="1"/>
</dbReference>
<reference evidence="4" key="1">
    <citation type="submission" date="2023-01" db="EMBL/GenBank/DDBJ databases">
        <title>Key to firefly adult light organ development and bioluminescence: homeobox transcription factors regulate luciferase expression and transportation to peroxisome.</title>
        <authorList>
            <person name="Fu X."/>
        </authorList>
    </citation>
    <scope>NUCLEOTIDE SEQUENCE [LARGE SCALE GENOMIC DNA]</scope>
</reference>
<keyword evidence="4" id="KW-1185">Reference proteome</keyword>
<gene>
    <name evidence="3" type="ORF">RN001_011943</name>
</gene>
<keyword evidence="1" id="KW-0175">Coiled coil</keyword>